<dbReference type="KEGG" id="vfl:AL536_05970"/>
<organism evidence="6 8">
    <name type="scientific">Vibrio fluvialis</name>
    <dbReference type="NCBI Taxonomy" id="676"/>
    <lineage>
        <taxon>Bacteria</taxon>
        <taxon>Pseudomonadati</taxon>
        <taxon>Pseudomonadota</taxon>
        <taxon>Gammaproteobacteria</taxon>
        <taxon>Vibrionales</taxon>
        <taxon>Vibrionaceae</taxon>
        <taxon>Vibrio</taxon>
    </lineage>
</organism>
<dbReference type="GO" id="GO:0009306">
    <property type="term" value="P:protein secretion"/>
    <property type="evidence" value="ECO:0007669"/>
    <property type="project" value="InterPro"/>
</dbReference>
<evidence type="ECO:0000259" key="4">
    <source>
        <dbReference type="Pfam" id="PF13629"/>
    </source>
</evidence>
<reference evidence="5" key="2">
    <citation type="submission" date="2018-01" db="EMBL/GenBank/DDBJ databases">
        <title>FDA dAtabase for Regulatory Grade micrObial Sequences (FDA-ARGOS): Supporting development and validation of Infectious Disease Dx tests.</title>
        <authorList>
            <person name="Hoffmann M."/>
            <person name="Allard M."/>
            <person name="Evans P."/>
            <person name="Brown E."/>
            <person name="Tallon L."/>
            <person name="Sadzewicz L."/>
            <person name="Sengamalay N."/>
            <person name="Ott S."/>
            <person name="Godinez A."/>
            <person name="Nagaraj S."/>
            <person name="Vyas G."/>
            <person name="Aluvathingal J."/>
            <person name="Nadendla S."/>
            <person name="Geyer C."/>
            <person name="Sichtig H."/>
        </authorList>
    </citation>
    <scope>NUCLEOTIDE SEQUENCE</scope>
    <source>
        <strain evidence="5">ATCC 33809</strain>
    </source>
</reference>
<evidence type="ECO:0000313" key="5">
    <source>
        <dbReference type="EMBL" id="AMF93003.1"/>
    </source>
</evidence>
<dbReference type="Proteomes" id="UP000254626">
    <property type="component" value="Unassembled WGS sequence"/>
</dbReference>
<dbReference type="PANTHER" id="PTHR30332:SF17">
    <property type="entry name" value="TYPE IV PILIATION SYSTEM PROTEIN DR_0774-RELATED"/>
    <property type="match status" value="1"/>
</dbReference>
<dbReference type="AlphaFoldDB" id="A0AAX2LST6"/>
<dbReference type="InterPro" id="IPR050810">
    <property type="entry name" value="Bact_Secretion_Sys_Channel"/>
</dbReference>
<evidence type="ECO:0000313" key="8">
    <source>
        <dbReference type="Proteomes" id="UP000254626"/>
    </source>
</evidence>
<dbReference type="InterPro" id="IPR004846">
    <property type="entry name" value="T2SS/T3SS_dom"/>
</dbReference>
<proteinExistence type="inferred from homology"/>
<reference evidence="6 8" key="3">
    <citation type="submission" date="2018-06" db="EMBL/GenBank/DDBJ databases">
        <authorList>
            <consortium name="Pathogen Informatics"/>
            <person name="Doyle S."/>
        </authorList>
    </citation>
    <scope>NUCLEOTIDE SEQUENCE [LARGE SCALE GENOMIC DNA]</scope>
    <source>
        <strain evidence="6 8">NCTC11327</strain>
    </source>
</reference>
<feature type="signal peptide" evidence="2">
    <location>
        <begin position="1"/>
        <end position="22"/>
    </location>
</feature>
<evidence type="ECO:0000256" key="2">
    <source>
        <dbReference type="SAM" id="SignalP"/>
    </source>
</evidence>
<evidence type="ECO:0000259" key="3">
    <source>
        <dbReference type="Pfam" id="PF00263"/>
    </source>
</evidence>
<dbReference type="PRINTS" id="PR00811">
    <property type="entry name" value="BCTERIALGSPD"/>
</dbReference>
<accession>A0AAX2LST6</accession>
<dbReference type="InterPro" id="IPR032789">
    <property type="entry name" value="T2SS-T3SS_pil_N"/>
</dbReference>
<comment type="similarity">
    <text evidence="1">Belongs to the bacterial secretin family.</text>
</comment>
<keyword evidence="7" id="KW-1185">Reference proteome</keyword>
<evidence type="ECO:0000313" key="6">
    <source>
        <dbReference type="EMBL" id="SUQ26360.1"/>
    </source>
</evidence>
<dbReference type="Pfam" id="PF00263">
    <property type="entry name" value="Secretin"/>
    <property type="match status" value="1"/>
</dbReference>
<dbReference type="GO" id="GO:0015627">
    <property type="term" value="C:type II protein secretion system complex"/>
    <property type="evidence" value="ECO:0007669"/>
    <property type="project" value="TreeGrafter"/>
</dbReference>
<dbReference type="EMBL" id="UHIP01000002">
    <property type="protein sequence ID" value="SUQ26360.1"/>
    <property type="molecule type" value="Genomic_DNA"/>
</dbReference>
<evidence type="ECO:0000313" key="7">
    <source>
        <dbReference type="Proteomes" id="UP000057088"/>
    </source>
</evidence>
<feature type="domain" description="Pilus formation protein N-terminal" evidence="4">
    <location>
        <begin position="23"/>
        <end position="93"/>
    </location>
</feature>
<dbReference type="GeneID" id="29383800"/>
<keyword evidence="2" id="KW-0732">Signal</keyword>
<feature type="domain" description="Type II/III secretion system secretin-like" evidence="3">
    <location>
        <begin position="182"/>
        <end position="343"/>
    </location>
</feature>
<evidence type="ECO:0000256" key="1">
    <source>
        <dbReference type="RuleBase" id="RU004003"/>
    </source>
</evidence>
<dbReference type="Proteomes" id="UP000057088">
    <property type="component" value="Chromosome 1"/>
</dbReference>
<dbReference type="RefSeq" id="WP_061055886.1">
    <property type="nucleotide sequence ID" value="NZ_AP028129.1"/>
</dbReference>
<gene>
    <name evidence="6" type="primary">pulD_4</name>
    <name evidence="5" type="ORF">AL536_05970</name>
    <name evidence="6" type="ORF">NCTC11327_03220</name>
</gene>
<dbReference type="Pfam" id="PF13629">
    <property type="entry name" value="T2SS-T3SS_pil_N"/>
    <property type="match status" value="1"/>
</dbReference>
<name>A0AAX2LST6_VIBFL</name>
<sequence>MRITTFSITSLFALFASTLAMAAEVITLDENTQKSLALNGQEIARVAVSDPKIATINVLSKTTLLINGHQGGRTSLLVWPKGSKQPNEYQISVVPTMVSSSNVQVQTDIKVVEISKSALKEAGFFFGKQSGNTTFAIGNNSALNGGNFAGELLSSNNFTSLADSFNVVIGNASKGILSTISALNANGFAYTLAEPSLVTMSGHTATFLAGGEFPYPKSSNDGDITIEFKEFGVRLNLSPTVLKDERIMLKVAPEVSELNYNNAVSTGGVLVPGMSVRRTDTTVQLGDGETFVISGLISSSTMKNSDRFPGLGDIPILGAFFSSSRLETNDKELMMVVTPHLVKPIAKGATLPPLPGEIYRNYRPDFFDLVFLQTEPDDLPEDIGFSD</sequence>
<feature type="chain" id="PRO_5043354136" evidence="2">
    <location>
        <begin position="23"/>
        <end position="387"/>
    </location>
</feature>
<dbReference type="InterPro" id="IPR001775">
    <property type="entry name" value="GspD/PilQ"/>
</dbReference>
<reference evidence="7" key="1">
    <citation type="submission" date="2015-12" db="EMBL/GenBank/DDBJ databases">
        <title>FDA dAtabase for Regulatory Grade micrObial Sequences (FDA-ARGOS): Supporting development and validation of Infectious Disease Dx tests.</title>
        <authorList>
            <person name="Hoffmann M."/>
            <person name="Allard M."/>
            <person name="Evans P."/>
            <person name="Brown E."/>
            <person name="Tallon L.J."/>
            <person name="Sadzewicz L."/>
            <person name="Sengamalay N."/>
            <person name="Ott S."/>
            <person name="Godinez A."/>
            <person name="Nagaraj S."/>
            <person name="Vyas G."/>
            <person name="Aluvathingal J."/>
            <person name="Nadendla S."/>
            <person name="Geyer C."/>
            <person name="Sichtig H."/>
        </authorList>
    </citation>
    <scope>NUCLEOTIDE SEQUENCE [LARGE SCALE GENOMIC DNA]</scope>
    <source>
        <strain evidence="7">ATCC 33809</strain>
    </source>
</reference>
<dbReference type="EMBL" id="CP014034">
    <property type="protein sequence ID" value="AMF93003.1"/>
    <property type="molecule type" value="Genomic_DNA"/>
</dbReference>
<protein>
    <submittedName>
        <fullName evidence="6">Flp pilus assembly protein, secretin CpaC</fullName>
    </submittedName>
    <submittedName>
        <fullName evidence="5">Type II and III secretion system protein</fullName>
    </submittedName>
</protein>
<dbReference type="PANTHER" id="PTHR30332">
    <property type="entry name" value="PROBABLE GENERAL SECRETION PATHWAY PROTEIN D"/>
    <property type="match status" value="1"/>
</dbReference>